<protein>
    <recommendedName>
        <fullName evidence="4">peroxidase</fullName>
        <ecNumber evidence="4">1.11.1.7</ecNumber>
    </recommendedName>
</protein>
<dbReference type="Pfam" id="PF00141">
    <property type="entry name" value="peroxidase"/>
    <property type="match status" value="1"/>
</dbReference>
<evidence type="ECO:0000256" key="10">
    <source>
        <dbReference type="ARBA" id="ARBA00023004"/>
    </source>
</evidence>
<comment type="function">
    <text evidence="2">Removal of H(2)O(2), oxidation of toxic reductants, biosynthesis and degradation of lignin, suberization, auxin catabolism, response to environmental stresses such as wounding, pathogen attack and oxidative stress. These functions might be dependent on each isozyme/isoform in each plant tissue.</text>
</comment>
<feature type="binding site" evidence="14">
    <location>
        <position position="119"/>
    </location>
    <ligand>
        <name>substrate</name>
    </ligand>
</feature>
<evidence type="ECO:0000256" key="5">
    <source>
        <dbReference type="ARBA" id="ARBA00022559"/>
    </source>
</evidence>
<evidence type="ECO:0000256" key="4">
    <source>
        <dbReference type="ARBA" id="ARBA00012313"/>
    </source>
</evidence>
<evidence type="ECO:0000259" key="18">
    <source>
        <dbReference type="PROSITE" id="PS50873"/>
    </source>
</evidence>
<comment type="similarity">
    <text evidence="3">Belongs to the peroxidase family. Ascorbate peroxidase subfamily.</text>
</comment>
<feature type="domain" description="Plant heme peroxidase family profile" evidence="18">
    <location>
        <begin position="1"/>
        <end position="279"/>
    </location>
</feature>
<feature type="disulfide bond" evidence="17">
    <location>
        <begin position="23"/>
        <end position="28"/>
    </location>
</feature>
<feature type="site" description="Transition state stabilizer" evidence="16">
    <location>
        <position position="17"/>
    </location>
</feature>
<evidence type="ECO:0000256" key="9">
    <source>
        <dbReference type="ARBA" id="ARBA00023002"/>
    </source>
</evidence>
<feature type="binding site" description="axial binding residue" evidence="15">
    <location>
        <position position="152"/>
    </location>
    <ligand>
        <name>heme b</name>
        <dbReference type="ChEBI" id="CHEBI:60344"/>
    </ligand>
    <ligandPart>
        <name>Fe</name>
        <dbReference type="ChEBI" id="CHEBI:18248"/>
    </ligandPart>
</feature>
<proteinExistence type="inferred from homology"/>
<reference evidence="19 20" key="1">
    <citation type="journal article" date="2014" name="Nature">
        <title>The genome of the recently domesticated crop plant sugar beet (Beta vulgaris).</title>
        <authorList>
            <person name="Dohm J.C."/>
            <person name="Minoche A.E."/>
            <person name="Holtgrawe D."/>
            <person name="Capella-Gutierrez S."/>
            <person name="Zakrzewski F."/>
            <person name="Tafer H."/>
            <person name="Rupp O."/>
            <person name="Sorensen T.R."/>
            <person name="Stracke R."/>
            <person name="Reinhardt R."/>
            <person name="Goesmann A."/>
            <person name="Kraft T."/>
            <person name="Schulz B."/>
            <person name="Stadler P.F."/>
            <person name="Schmidt T."/>
            <person name="Gabaldon T."/>
            <person name="Lehrach H."/>
            <person name="Weisshaar B."/>
            <person name="Himmelbauer H."/>
        </authorList>
    </citation>
    <scope>NUCLEOTIDE SEQUENCE [LARGE SCALE GENOMIC DNA]</scope>
    <source>
        <tissue evidence="19">Taproot</tissue>
    </source>
</reference>
<dbReference type="Gene3D" id="1.10.520.10">
    <property type="match status" value="1"/>
</dbReference>
<keyword evidence="7 15" id="KW-0479">Metal-binding</keyword>
<keyword evidence="12" id="KW-0325">Glycoprotein</keyword>
<dbReference type="PRINTS" id="PR00458">
    <property type="entry name" value="PEROXIDASE"/>
</dbReference>
<dbReference type="Gene3D" id="1.10.420.10">
    <property type="entry name" value="Peroxidase, domain 2"/>
    <property type="match status" value="1"/>
</dbReference>
<evidence type="ECO:0000256" key="13">
    <source>
        <dbReference type="PIRSR" id="PIRSR600823-1"/>
    </source>
</evidence>
<evidence type="ECO:0000256" key="17">
    <source>
        <dbReference type="PIRSR" id="PIRSR600823-5"/>
    </source>
</evidence>
<dbReference type="GO" id="GO:0140825">
    <property type="term" value="F:lactoperoxidase activity"/>
    <property type="evidence" value="ECO:0007669"/>
    <property type="project" value="UniProtKB-EC"/>
</dbReference>
<evidence type="ECO:0000256" key="16">
    <source>
        <dbReference type="PIRSR" id="PIRSR600823-4"/>
    </source>
</evidence>
<sequence>MAQALRKEARMGASILRLFFHDCFVNGCDGSVLLNDTPTFTGEHTAFGNANNSIRGFEVIDAIKSNVEASCSETVSCADILALAARDGVRLLGGPSWIVPLGRRDARTANRTLANQNLPPPSANLTGQNGLIELFTRHNLTAKDMTVLSGGHTIGLARCSSFRPHIYNDSNIDPRFAALRQANCPRPRGSGDFNLAPLDLQTPTRFDNDYYQNLVAKRGLLHSDQQLYNGGSEDSLVLTYSRNQAAFFQDFANSMINMGNIQPLTGTNGEIRKKCGFVN</sequence>
<dbReference type="eggNOG" id="ENOG502QQ2M">
    <property type="taxonomic scope" value="Eukaryota"/>
</dbReference>
<feature type="binding site" evidence="15">
    <location>
        <position position="25"/>
    </location>
    <ligand>
        <name>Ca(2+)</name>
        <dbReference type="ChEBI" id="CHEBI:29108"/>
        <label>1</label>
    </ligand>
</feature>
<gene>
    <name evidence="19" type="ORF">BVRB_9g208890</name>
</gene>
<dbReference type="InterPro" id="IPR019793">
    <property type="entry name" value="Peroxidases_heam-ligand_BS"/>
</dbReference>
<dbReference type="PROSITE" id="PS00435">
    <property type="entry name" value="PEROXIDASE_1"/>
    <property type="match status" value="1"/>
</dbReference>
<evidence type="ECO:0000256" key="6">
    <source>
        <dbReference type="ARBA" id="ARBA00022617"/>
    </source>
</evidence>
<dbReference type="GO" id="GO:0020037">
    <property type="term" value="F:heme binding"/>
    <property type="evidence" value="ECO:0007669"/>
    <property type="project" value="InterPro"/>
</dbReference>
<evidence type="ECO:0000256" key="14">
    <source>
        <dbReference type="PIRSR" id="PIRSR600823-2"/>
    </source>
</evidence>
<name>A0A0J8BKN7_BETVV</name>
<dbReference type="PROSITE" id="PS50873">
    <property type="entry name" value="PEROXIDASE_4"/>
    <property type="match status" value="1"/>
</dbReference>
<keyword evidence="20" id="KW-1185">Reference proteome</keyword>
<keyword evidence="5" id="KW-0575">Peroxidase</keyword>
<dbReference type="SUPFAM" id="SSF48113">
    <property type="entry name" value="Heme-dependent peroxidases"/>
    <property type="match status" value="1"/>
</dbReference>
<comment type="catalytic activity">
    <reaction evidence="1">
        <text>2 a phenolic donor + H2O2 = 2 a phenolic radical donor + 2 H2O</text>
        <dbReference type="Rhea" id="RHEA:56136"/>
        <dbReference type="ChEBI" id="CHEBI:15377"/>
        <dbReference type="ChEBI" id="CHEBI:16240"/>
        <dbReference type="ChEBI" id="CHEBI:139520"/>
        <dbReference type="ChEBI" id="CHEBI:139521"/>
        <dbReference type="EC" id="1.11.1.7"/>
    </reaction>
</comment>
<feature type="binding site" evidence="15">
    <location>
        <position position="202"/>
    </location>
    <ligand>
        <name>Ca(2+)</name>
        <dbReference type="ChEBI" id="CHEBI:29108"/>
        <label>2</label>
    </ligand>
</feature>
<evidence type="ECO:0000313" key="19">
    <source>
        <dbReference type="EMBL" id="KMT01980.1"/>
    </source>
</evidence>
<dbReference type="InterPro" id="IPR033905">
    <property type="entry name" value="Secretory_peroxidase"/>
</dbReference>
<dbReference type="OMA" id="HCELGIS"/>
<dbReference type="Gramene" id="KMT01980">
    <property type="protein sequence ID" value="KMT01980"/>
    <property type="gene ID" value="BVRB_9g208890"/>
</dbReference>
<feature type="disulfide bond" evidence="17">
    <location>
        <begin position="159"/>
        <end position="184"/>
    </location>
</feature>
<keyword evidence="11 17" id="KW-1015">Disulfide bond</keyword>
<comment type="cofactor">
    <cofactor evidence="15">
        <name>heme b</name>
        <dbReference type="ChEBI" id="CHEBI:60344"/>
    </cofactor>
    <text evidence="15">Binds 1 heme b (iron(II)-protoporphyrin IX) group per subunit.</text>
</comment>
<dbReference type="InterPro" id="IPR019794">
    <property type="entry name" value="Peroxidases_AS"/>
</dbReference>
<keyword evidence="8 15" id="KW-0106">Calcium</keyword>
<feature type="active site" description="Proton acceptor" evidence="13">
    <location>
        <position position="21"/>
    </location>
</feature>
<evidence type="ECO:0000256" key="1">
    <source>
        <dbReference type="ARBA" id="ARBA00000189"/>
    </source>
</evidence>
<dbReference type="FunFam" id="1.10.420.10:FF:000006">
    <property type="entry name" value="Peroxidase"/>
    <property type="match status" value="1"/>
</dbReference>
<dbReference type="GO" id="GO:0046872">
    <property type="term" value="F:metal ion binding"/>
    <property type="evidence" value="ECO:0007669"/>
    <property type="project" value="UniProtKB-KW"/>
</dbReference>
<feature type="binding site" evidence="15">
    <location>
        <position position="29"/>
    </location>
    <ligand>
        <name>Ca(2+)</name>
        <dbReference type="ChEBI" id="CHEBI:29108"/>
        <label>1</label>
    </ligand>
</feature>
<feature type="disulfide bond" evidence="17">
    <location>
        <begin position="77"/>
        <end position="275"/>
    </location>
</feature>
<evidence type="ECO:0000256" key="2">
    <source>
        <dbReference type="ARBA" id="ARBA00002322"/>
    </source>
</evidence>
<dbReference type="InterPro" id="IPR002016">
    <property type="entry name" value="Haem_peroxidase"/>
</dbReference>
<feature type="binding site" evidence="15">
    <location>
        <position position="153"/>
    </location>
    <ligand>
        <name>Ca(2+)</name>
        <dbReference type="ChEBI" id="CHEBI:29108"/>
        <label>2</label>
    </ligand>
</feature>
<feature type="binding site" evidence="15">
    <location>
        <position position="207"/>
    </location>
    <ligand>
        <name>Ca(2+)</name>
        <dbReference type="ChEBI" id="CHEBI:29108"/>
        <label>2</label>
    </ligand>
</feature>
<dbReference type="CDD" id="cd00693">
    <property type="entry name" value="secretory_peroxidase"/>
    <property type="match status" value="1"/>
</dbReference>
<dbReference type="ExpressionAtlas" id="A0A0J8BKN7">
    <property type="expression patterns" value="baseline and differential"/>
</dbReference>
<evidence type="ECO:0000313" key="20">
    <source>
        <dbReference type="Proteomes" id="UP000035740"/>
    </source>
</evidence>
<accession>A0A0J8BKN7</accession>
<dbReference type="AlphaFoldDB" id="A0A0J8BKN7"/>
<feature type="binding site" evidence="15">
    <location>
        <position position="199"/>
    </location>
    <ligand>
        <name>Ca(2+)</name>
        <dbReference type="ChEBI" id="CHEBI:29108"/>
        <label>2</label>
    </ligand>
</feature>
<dbReference type="EMBL" id="KQ090188">
    <property type="protein sequence ID" value="KMT01980.1"/>
    <property type="molecule type" value="Genomic_DNA"/>
</dbReference>
<dbReference type="InterPro" id="IPR010255">
    <property type="entry name" value="Haem_peroxidase_sf"/>
</dbReference>
<evidence type="ECO:0000256" key="8">
    <source>
        <dbReference type="ARBA" id="ARBA00022837"/>
    </source>
</evidence>
<keyword evidence="6" id="KW-0349">Heme</keyword>
<feature type="binding site" evidence="15">
    <location>
        <position position="22"/>
    </location>
    <ligand>
        <name>Ca(2+)</name>
        <dbReference type="ChEBI" id="CHEBI:29108"/>
        <label>1</label>
    </ligand>
</feature>
<dbReference type="PRINTS" id="PR00461">
    <property type="entry name" value="PLPEROXIDASE"/>
</dbReference>
<evidence type="ECO:0000256" key="12">
    <source>
        <dbReference type="ARBA" id="ARBA00023180"/>
    </source>
</evidence>
<dbReference type="PANTHER" id="PTHR31388">
    <property type="entry name" value="PEROXIDASE 72-RELATED"/>
    <property type="match status" value="1"/>
</dbReference>
<dbReference type="PANTHER" id="PTHR31388:SF5">
    <property type="entry name" value="PEROXIDASE"/>
    <property type="match status" value="1"/>
</dbReference>
<evidence type="ECO:0000256" key="11">
    <source>
        <dbReference type="ARBA" id="ARBA00023157"/>
    </source>
</evidence>
<dbReference type="EC" id="1.11.1.7" evidence="4"/>
<evidence type="ECO:0000256" key="7">
    <source>
        <dbReference type="ARBA" id="ARBA00022723"/>
    </source>
</evidence>
<dbReference type="Proteomes" id="UP000035740">
    <property type="component" value="Chromosome 9"/>
</dbReference>
<dbReference type="GO" id="GO:0006979">
    <property type="term" value="P:response to oxidative stress"/>
    <property type="evidence" value="ECO:0007669"/>
    <property type="project" value="InterPro"/>
</dbReference>
<feature type="binding site" evidence="15">
    <location>
        <position position="27"/>
    </location>
    <ligand>
        <name>Ca(2+)</name>
        <dbReference type="ChEBI" id="CHEBI:29108"/>
        <label>1</label>
    </ligand>
</feature>
<feature type="binding site" evidence="15">
    <location>
        <position position="43"/>
    </location>
    <ligand>
        <name>Ca(2+)</name>
        <dbReference type="ChEBI" id="CHEBI:29108"/>
        <label>1</label>
    </ligand>
</feature>
<organism evidence="19 20">
    <name type="scientific">Beta vulgaris subsp. vulgaris</name>
    <name type="common">Beet</name>
    <dbReference type="NCBI Taxonomy" id="3555"/>
    <lineage>
        <taxon>Eukaryota</taxon>
        <taxon>Viridiplantae</taxon>
        <taxon>Streptophyta</taxon>
        <taxon>Embryophyta</taxon>
        <taxon>Tracheophyta</taxon>
        <taxon>Spermatophyta</taxon>
        <taxon>Magnoliopsida</taxon>
        <taxon>eudicotyledons</taxon>
        <taxon>Gunneridae</taxon>
        <taxon>Pentapetalae</taxon>
        <taxon>Caryophyllales</taxon>
        <taxon>Chenopodiaceae</taxon>
        <taxon>Betoideae</taxon>
        <taxon>Beta</taxon>
    </lineage>
</organism>
<keyword evidence="10 15" id="KW-0408">Iron</keyword>
<feature type="binding site" evidence="15">
    <location>
        <position position="31"/>
    </location>
    <ligand>
        <name>Ca(2+)</name>
        <dbReference type="ChEBI" id="CHEBI:29108"/>
        <label>1</label>
    </ligand>
</feature>
<dbReference type="GO" id="GO:0042744">
    <property type="term" value="P:hydrogen peroxide catabolic process"/>
    <property type="evidence" value="ECO:0007669"/>
    <property type="project" value="InterPro"/>
</dbReference>
<comment type="cofactor">
    <cofactor evidence="15">
        <name>Ca(2+)</name>
        <dbReference type="ChEBI" id="CHEBI:29108"/>
    </cofactor>
    <text evidence="15">Binds 2 calcium ions per subunit.</text>
</comment>
<evidence type="ECO:0000256" key="3">
    <source>
        <dbReference type="ARBA" id="ARBA00006873"/>
    </source>
</evidence>
<dbReference type="PROSITE" id="PS00436">
    <property type="entry name" value="PEROXIDASE_2"/>
    <property type="match status" value="1"/>
</dbReference>
<keyword evidence="9" id="KW-0560">Oxidoreductase</keyword>
<dbReference type="InterPro" id="IPR000823">
    <property type="entry name" value="Peroxidase_pln"/>
</dbReference>
<evidence type="ECO:0000256" key="15">
    <source>
        <dbReference type="PIRSR" id="PIRSR600823-3"/>
    </source>
</evidence>
<dbReference type="OrthoDB" id="2113341at2759"/>